<keyword evidence="3" id="KW-0813">Transport</keyword>
<dbReference type="GO" id="GO:0022904">
    <property type="term" value="P:respiratory electron transport chain"/>
    <property type="evidence" value="ECO:0007669"/>
    <property type="project" value="InterPro"/>
</dbReference>
<keyword evidence="11 13" id="KW-0472">Membrane</keyword>
<name>A0A0H2MHC5_9PROT</name>
<feature type="domain" description="Cytochrome b561 bacterial/Ni-hydrogenase" evidence="14">
    <location>
        <begin position="8"/>
        <end position="175"/>
    </location>
</feature>
<dbReference type="PANTHER" id="PTHR30529">
    <property type="entry name" value="CYTOCHROME B561"/>
    <property type="match status" value="1"/>
</dbReference>
<comment type="caution">
    <text evidence="15">The sequence shown here is derived from an EMBL/GenBank/DDBJ whole genome shotgun (WGS) entry which is preliminary data.</text>
</comment>
<feature type="transmembrane region" description="Helical" evidence="13">
    <location>
        <begin position="141"/>
        <end position="162"/>
    </location>
</feature>
<reference evidence="15 16" key="1">
    <citation type="submission" date="2015-03" db="EMBL/GenBank/DDBJ databases">
        <title>Genome Sequence of Kiloniella spongiae MEBiC09566, isolated from a marine sponge.</title>
        <authorList>
            <person name="Shao Z."/>
            <person name="Wang L."/>
            <person name="Li X."/>
        </authorList>
    </citation>
    <scope>NUCLEOTIDE SEQUENCE [LARGE SCALE GENOMIC DNA]</scope>
    <source>
        <strain evidence="15 16">MEBiC09566</strain>
    </source>
</reference>
<comment type="cofactor">
    <cofactor evidence="1">
        <name>heme b</name>
        <dbReference type="ChEBI" id="CHEBI:60344"/>
    </cofactor>
</comment>
<protein>
    <submittedName>
        <fullName evidence="15">Cytochrome B561</fullName>
    </submittedName>
</protein>
<evidence type="ECO:0000256" key="5">
    <source>
        <dbReference type="ARBA" id="ARBA00022617"/>
    </source>
</evidence>
<keyword evidence="9 13" id="KW-1133">Transmembrane helix</keyword>
<sequence>MQSTNSNYGLVAVSIHWLSALLILALVGTGFKAANTLDLDIKAEILSAHVPLGITVFLLTLLRVFWWWFFDTKPAALGNDRSLKEKLAKGVHLLFYLLIFGMAFSGIGMFVLSGAGSVIFGGEGGVLPDFTRYPPRIPHGIGARLIIVLFVLHAGAALYHHFIKRDITLRRMWFGKNTDSN</sequence>
<feature type="transmembrane region" description="Helical" evidence="13">
    <location>
        <begin position="91"/>
        <end position="121"/>
    </location>
</feature>
<keyword evidence="10" id="KW-0408">Iron</keyword>
<dbReference type="OrthoDB" id="1247465at2"/>
<comment type="subcellular location">
    <subcellularLocation>
        <location evidence="2">Cell membrane</location>
        <topology evidence="2">Multi-pass membrane protein</topology>
    </subcellularLocation>
</comment>
<dbReference type="SUPFAM" id="SSF81342">
    <property type="entry name" value="Transmembrane di-heme cytochromes"/>
    <property type="match status" value="1"/>
</dbReference>
<dbReference type="GO" id="GO:0005886">
    <property type="term" value="C:plasma membrane"/>
    <property type="evidence" value="ECO:0007669"/>
    <property type="project" value="UniProtKB-SubCell"/>
</dbReference>
<dbReference type="PATRIC" id="fig|1489064.4.peg.2321"/>
<dbReference type="Proteomes" id="UP000035444">
    <property type="component" value="Unassembled WGS sequence"/>
</dbReference>
<dbReference type="EMBL" id="LAQL01000003">
    <property type="protein sequence ID" value="KLN61959.1"/>
    <property type="molecule type" value="Genomic_DNA"/>
</dbReference>
<evidence type="ECO:0000256" key="1">
    <source>
        <dbReference type="ARBA" id="ARBA00001970"/>
    </source>
</evidence>
<keyword evidence="5" id="KW-0349">Heme</keyword>
<evidence type="ECO:0000256" key="6">
    <source>
        <dbReference type="ARBA" id="ARBA00022692"/>
    </source>
</evidence>
<evidence type="ECO:0000256" key="8">
    <source>
        <dbReference type="ARBA" id="ARBA00022982"/>
    </source>
</evidence>
<dbReference type="InterPro" id="IPR016174">
    <property type="entry name" value="Di-haem_cyt_TM"/>
</dbReference>
<evidence type="ECO:0000256" key="2">
    <source>
        <dbReference type="ARBA" id="ARBA00004651"/>
    </source>
</evidence>
<dbReference type="GO" id="GO:0046872">
    <property type="term" value="F:metal ion binding"/>
    <property type="evidence" value="ECO:0007669"/>
    <property type="project" value="UniProtKB-KW"/>
</dbReference>
<gene>
    <name evidence="15" type="ORF">WH96_05545</name>
</gene>
<dbReference type="GO" id="GO:0009055">
    <property type="term" value="F:electron transfer activity"/>
    <property type="evidence" value="ECO:0007669"/>
    <property type="project" value="InterPro"/>
</dbReference>
<keyword evidence="6 13" id="KW-0812">Transmembrane</keyword>
<dbReference type="GO" id="GO:0020037">
    <property type="term" value="F:heme binding"/>
    <property type="evidence" value="ECO:0007669"/>
    <property type="project" value="TreeGrafter"/>
</dbReference>
<evidence type="ECO:0000256" key="11">
    <source>
        <dbReference type="ARBA" id="ARBA00023136"/>
    </source>
</evidence>
<evidence type="ECO:0000256" key="4">
    <source>
        <dbReference type="ARBA" id="ARBA00022475"/>
    </source>
</evidence>
<evidence type="ECO:0000256" key="7">
    <source>
        <dbReference type="ARBA" id="ARBA00022723"/>
    </source>
</evidence>
<dbReference type="Pfam" id="PF01292">
    <property type="entry name" value="Ni_hydr_CYTB"/>
    <property type="match status" value="1"/>
</dbReference>
<dbReference type="PANTHER" id="PTHR30529:SF7">
    <property type="entry name" value="CYTOCHROME B561 BACTERIAL_NI-HYDROGENASE DOMAIN-CONTAINING PROTEIN"/>
    <property type="match status" value="1"/>
</dbReference>
<evidence type="ECO:0000313" key="15">
    <source>
        <dbReference type="EMBL" id="KLN61959.1"/>
    </source>
</evidence>
<evidence type="ECO:0000256" key="12">
    <source>
        <dbReference type="ARBA" id="ARBA00037975"/>
    </source>
</evidence>
<comment type="similarity">
    <text evidence="12">Belongs to the cytochrome b561 family.</text>
</comment>
<accession>A0A0H2MHC5</accession>
<organism evidence="15 16">
    <name type="scientific">Kiloniella spongiae</name>
    <dbReference type="NCBI Taxonomy" id="1489064"/>
    <lineage>
        <taxon>Bacteria</taxon>
        <taxon>Pseudomonadati</taxon>
        <taxon>Pseudomonadota</taxon>
        <taxon>Alphaproteobacteria</taxon>
        <taxon>Rhodospirillales</taxon>
        <taxon>Kiloniellaceae</taxon>
        <taxon>Kiloniella</taxon>
    </lineage>
</organism>
<evidence type="ECO:0000256" key="9">
    <source>
        <dbReference type="ARBA" id="ARBA00022989"/>
    </source>
</evidence>
<feature type="transmembrane region" description="Helical" evidence="13">
    <location>
        <begin position="48"/>
        <end position="70"/>
    </location>
</feature>
<dbReference type="InterPro" id="IPR011577">
    <property type="entry name" value="Cyt_b561_bac/Ni-Hgenase"/>
</dbReference>
<proteinExistence type="inferred from homology"/>
<evidence type="ECO:0000256" key="10">
    <source>
        <dbReference type="ARBA" id="ARBA00023004"/>
    </source>
</evidence>
<dbReference type="Gene3D" id="1.20.950.20">
    <property type="entry name" value="Transmembrane di-heme cytochromes, Chain C"/>
    <property type="match status" value="1"/>
</dbReference>
<evidence type="ECO:0000256" key="13">
    <source>
        <dbReference type="SAM" id="Phobius"/>
    </source>
</evidence>
<keyword evidence="16" id="KW-1185">Reference proteome</keyword>
<keyword evidence="7" id="KW-0479">Metal-binding</keyword>
<keyword evidence="4" id="KW-1003">Cell membrane</keyword>
<evidence type="ECO:0000256" key="3">
    <source>
        <dbReference type="ARBA" id="ARBA00022448"/>
    </source>
</evidence>
<evidence type="ECO:0000313" key="16">
    <source>
        <dbReference type="Proteomes" id="UP000035444"/>
    </source>
</evidence>
<feature type="transmembrane region" description="Helical" evidence="13">
    <location>
        <begin position="7"/>
        <end position="28"/>
    </location>
</feature>
<dbReference type="AlphaFoldDB" id="A0A0H2MHC5"/>
<dbReference type="InterPro" id="IPR052168">
    <property type="entry name" value="Cytochrome_b561_oxidase"/>
</dbReference>
<keyword evidence="8" id="KW-0249">Electron transport</keyword>
<dbReference type="STRING" id="1489064.WH96_05545"/>
<evidence type="ECO:0000259" key="14">
    <source>
        <dbReference type="Pfam" id="PF01292"/>
    </source>
</evidence>